<gene>
    <name evidence="1" type="ORF">M9H77_09320</name>
</gene>
<accession>A0ACC0C0E4</accession>
<evidence type="ECO:0000313" key="1">
    <source>
        <dbReference type="EMBL" id="KAI5678370.1"/>
    </source>
</evidence>
<evidence type="ECO:0000313" key="2">
    <source>
        <dbReference type="Proteomes" id="UP001060085"/>
    </source>
</evidence>
<reference evidence="2" key="1">
    <citation type="journal article" date="2023" name="Nat. Plants">
        <title>Single-cell RNA sequencing provides a high-resolution roadmap for understanding the multicellular compartmentation of specialized metabolism.</title>
        <authorList>
            <person name="Sun S."/>
            <person name="Shen X."/>
            <person name="Li Y."/>
            <person name="Li Y."/>
            <person name="Wang S."/>
            <person name="Li R."/>
            <person name="Zhang H."/>
            <person name="Shen G."/>
            <person name="Guo B."/>
            <person name="Wei J."/>
            <person name="Xu J."/>
            <person name="St-Pierre B."/>
            <person name="Chen S."/>
            <person name="Sun C."/>
        </authorList>
    </citation>
    <scope>NUCLEOTIDE SEQUENCE [LARGE SCALE GENOMIC DNA]</scope>
</reference>
<organism evidence="1 2">
    <name type="scientific">Catharanthus roseus</name>
    <name type="common">Madagascar periwinkle</name>
    <name type="synonym">Vinca rosea</name>
    <dbReference type="NCBI Taxonomy" id="4058"/>
    <lineage>
        <taxon>Eukaryota</taxon>
        <taxon>Viridiplantae</taxon>
        <taxon>Streptophyta</taxon>
        <taxon>Embryophyta</taxon>
        <taxon>Tracheophyta</taxon>
        <taxon>Spermatophyta</taxon>
        <taxon>Magnoliopsida</taxon>
        <taxon>eudicotyledons</taxon>
        <taxon>Gunneridae</taxon>
        <taxon>Pentapetalae</taxon>
        <taxon>asterids</taxon>
        <taxon>lamiids</taxon>
        <taxon>Gentianales</taxon>
        <taxon>Apocynaceae</taxon>
        <taxon>Rauvolfioideae</taxon>
        <taxon>Vinceae</taxon>
        <taxon>Catharanthinae</taxon>
        <taxon>Catharanthus</taxon>
    </lineage>
</organism>
<sequence length="329" mass="37672">MDNEENSDSRWPKIRVKREERIVWCKPCRRVLVLKLLGRNISYKVLNQRLQDLWGLEYGSQLINMEGDFFIARFFSRDEYLLILKGGRGSLPELPIEFFNDNLLLRIGNEIGRAVRVDQTTITQTGRFAQICVQVNPNKPLIPMVATGSGRLSIEYSTSGTSNEPEDAPFPSQKVLKTHNKNEIDNKVVWGDAVGNKVDPTPNDSLKQKSSRFPHYGVASRDCNSKSTNSNRDMYEWLEIREPGKWPRKNFGGLAISTKVRPGPIFKHPGTRRDQPEKKPKDRRPLREIQGAQIHSSPSNKNLGRRYLGMDIRKEYIGLSSQLNVIRGR</sequence>
<dbReference type="Proteomes" id="UP001060085">
    <property type="component" value="Linkage Group LG02"/>
</dbReference>
<dbReference type="EMBL" id="CM044702">
    <property type="protein sequence ID" value="KAI5678370.1"/>
    <property type="molecule type" value="Genomic_DNA"/>
</dbReference>
<proteinExistence type="predicted"/>
<name>A0ACC0C0E4_CATRO</name>
<comment type="caution">
    <text evidence="1">The sequence shown here is derived from an EMBL/GenBank/DDBJ whole genome shotgun (WGS) entry which is preliminary data.</text>
</comment>
<keyword evidence="2" id="KW-1185">Reference proteome</keyword>
<protein>
    <submittedName>
        <fullName evidence="1">Uncharacterized protein</fullName>
    </submittedName>
</protein>